<keyword evidence="2" id="KW-1185">Reference proteome</keyword>
<dbReference type="InterPro" id="IPR040183">
    <property type="entry name" value="THUMPD1-like"/>
</dbReference>
<dbReference type="CDD" id="cd11717">
    <property type="entry name" value="THUMP_THUMPD1_like"/>
    <property type="match status" value="1"/>
</dbReference>
<dbReference type="Proteomes" id="UP000005237">
    <property type="component" value="Unassembled WGS sequence"/>
</dbReference>
<dbReference type="AlphaFoldDB" id="A0A8R1HNM7"/>
<dbReference type="PANTHER" id="PTHR13452">
    <property type="entry name" value="THUMP DOMAIN CONTAINING PROTEIN 1-RELATED"/>
    <property type="match status" value="1"/>
</dbReference>
<reference evidence="2" key="1">
    <citation type="submission" date="2010-08" db="EMBL/GenBank/DDBJ databases">
        <authorList>
            <consortium name="Caenorhabditis japonica Sequencing Consortium"/>
            <person name="Wilson R.K."/>
        </authorList>
    </citation>
    <scope>NUCLEOTIDE SEQUENCE [LARGE SCALE GENOMIC DNA]</scope>
    <source>
        <strain evidence="2">DF5081</strain>
    </source>
</reference>
<evidence type="ECO:0000313" key="1">
    <source>
        <dbReference type="EnsemblMetazoa" id="CJA02650a.1"/>
    </source>
</evidence>
<dbReference type="EnsemblMetazoa" id="CJA02650a.1">
    <property type="protein sequence ID" value="CJA02650a.1"/>
    <property type="gene ID" value="WBGene00121854"/>
</dbReference>
<accession>A0A8R1HNM7</accession>
<dbReference type="PANTHER" id="PTHR13452:SF10">
    <property type="entry name" value="THUMP DOMAIN-CONTAINING PROTEIN 1"/>
    <property type="match status" value="1"/>
</dbReference>
<name>A0A8R1HNM7_CAEJA</name>
<organism evidence="1 2">
    <name type="scientific">Caenorhabditis japonica</name>
    <dbReference type="NCBI Taxonomy" id="281687"/>
    <lineage>
        <taxon>Eukaryota</taxon>
        <taxon>Metazoa</taxon>
        <taxon>Ecdysozoa</taxon>
        <taxon>Nematoda</taxon>
        <taxon>Chromadorea</taxon>
        <taxon>Rhabditida</taxon>
        <taxon>Rhabditina</taxon>
        <taxon>Rhabditomorpha</taxon>
        <taxon>Rhabditoidea</taxon>
        <taxon>Rhabditidae</taxon>
        <taxon>Peloderinae</taxon>
        <taxon>Caenorhabditis</taxon>
    </lineage>
</organism>
<evidence type="ECO:0000313" key="2">
    <source>
        <dbReference type="Proteomes" id="UP000005237"/>
    </source>
</evidence>
<dbReference type="GO" id="GO:0003723">
    <property type="term" value="F:RNA binding"/>
    <property type="evidence" value="ECO:0007669"/>
    <property type="project" value="InterPro"/>
</dbReference>
<reference evidence="1" key="2">
    <citation type="submission" date="2022-06" db="UniProtKB">
        <authorList>
            <consortium name="EnsemblMetazoa"/>
        </authorList>
    </citation>
    <scope>IDENTIFICATION</scope>
    <source>
        <strain evidence="1">DF5081</strain>
    </source>
</reference>
<proteinExistence type="predicted"/>
<dbReference type="GO" id="GO:0006400">
    <property type="term" value="P:tRNA modification"/>
    <property type="evidence" value="ECO:0007669"/>
    <property type="project" value="InterPro"/>
</dbReference>
<protein>
    <submittedName>
        <fullName evidence="1">THUMP domain-containing protein</fullName>
    </submittedName>
</protein>
<dbReference type="Gene3D" id="3.30.2300.10">
    <property type="entry name" value="THUMP superfamily"/>
    <property type="match status" value="1"/>
</dbReference>
<sequence length="307" mass="33927">MGDNDRKRKHNRWNVKVKQKSVEAGVTGLFFSCEGHEKQALQEAYSIIDELLEDSSNGISTAAPSEQKQCEQDDVVDSDEDIADALKRACDDERQPKPGAGTGGPHKIRRCIQRPTGVKNCIFVSVKDADITLLAEKMTDLTQKTPRCRFLQRVYPVEHTLPVDLAKLNDVIMKVISENLRSVDGGKIPSYSIEFKARNNDSLSKNSILQMVDDAVSALAPTARTPTSHSLCKCHEQQLWSEFAENSMTVESTACVSPNPIHRRLLLSPSNFPLSLIGPRDQFSQRLIGSVAERLSSKQKVAGSIPA</sequence>